<dbReference type="GO" id="GO:0004672">
    <property type="term" value="F:protein kinase activity"/>
    <property type="evidence" value="ECO:0007669"/>
    <property type="project" value="InterPro"/>
</dbReference>
<dbReference type="AlphaFoldDB" id="A0A9W9KBK2"/>
<evidence type="ECO:0000313" key="2">
    <source>
        <dbReference type="EMBL" id="KAJ5100275.1"/>
    </source>
</evidence>
<protein>
    <recommendedName>
        <fullName evidence="1">Protein kinase domain-containing protein</fullName>
    </recommendedName>
</protein>
<proteinExistence type="predicted"/>
<reference evidence="2" key="1">
    <citation type="submission" date="2022-11" db="EMBL/GenBank/DDBJ databases">
        <authorList>
            <person name="Petersen C."/>
        </authorList>
    </citation>
    <scope>NUCLEOTIDE SEQUENCE</scope>
    <source>
        <strain evidence="2">IBT 30069</strain>
    </source>
</reference>
<dbReference type="Pfam" id="PF00069">
    <property type="entry name" value="Pkinase"/>
    <property type="match status" value="1"/>
</dbReference>
<evidence type="ECO:0000313" key="3">
    <source>
        <dbReference type="Proteomes" id="UP001149165"/>
    </source>
</evidence>
<feature type="domain" description="Protein kinase" evidence="1">
    <location>
        <begin position="117"/>
        <end position="357"/>
    </location>
</feature>
<dbReference type="Proteomes" id="UP001149165">
    <property type="component" value="Unassembled WGS sequence"/>
</dbReference>
<accession>A0A9W9KBK2</accession>
<dbReference type="InterPro" id="IPR000719">
    <property type="entry name" value="Prot_kinase_dom"/>
</dbReference>
<gene>
    <name evidence="2" type="ORF">N7456_006327</name>
</gene>
<evidence type="ECO:0000259" key="1">
    <source>
        <dbReference type="PROSITE" id="PS50011"/>
    </source>
</evidence>
<dbReference type="OrthoDB" id="4062651at2759"/>
<dbReference type="SUPFAM" id="SSF56112">
    <property type="entry name" value="Protein kinase-like (PK-like)"/>
    <property type="match status" value="1"/>
</dbReference>
<dbReference type="PROSITE" id="PS50011">
    <property type="entry name" value="PROTEIN_KINASE_DOM"/>
    <property type="match status" value="1"/>
</dbReference>
<dbReference type="InterPro" id="IPR011009">
    <property type="entry name" value="Kinase-like_dom_sf"/>
</dbReference>
<reference evidence="2" key="2">
    <citation type="journal article" date="2023" name="IMA Fungus">
        <title>Comparative genomic study of the Penicillium genus elucidates a diverse pangenome and 15 lateral gene transfer events.</title>
        <authorList>
            <person name="Petersen C."/>
            <person name="Sorensen T."/>
            <person name="Nielsen M.R."/>
            <person name="Sondergaard T.E."/>
            <person name="Sorensen J.L."/>
            <person name="Fitzpatrick D.A."/>
            <person name="Frisvad J.C."/>
            <person name="Nielsen K.L."/>
        </authorList>
    </citation>
    <scope>NUCLEOTIDE SEQUENCE</scope>
    <source>
        <strain evidence="2">IBT 30069</strain>
    </source>
</reference>
<dbReference type="Gene3D" id="1.10.510.10">
    <property type="entry name" value="Transferase(Phosphotransferase) domain 1"/>
    <property type="match status" value="1"/>
</dbReference>
<sequence length="357" mass="40502">MWDTMSPEGTDEPPLWLFKDIMLHDEEKTAAINVVCRGKCFCINLSPTNLDQTPGVLQKYLNLMKDVCNDEDLEAAEEAEQSLQDWAMEPFLEIFEELEPSSNQQHITLQDYLSPPTYRYQVYGQDDRLQPFLDYAVPCHQTSDGIVVDESTLSSQWPLFRPKDIKIECPSMNESLSSFPRKVSAAGIVYHFKPVYSGNRPAALREIDVYRRLDRILASDEIRVPVLHGLVRDESGSLLIGLLLSWIECGNENLECILSSETPLTFSLREKWRKQITTTVTKLHEAGIIWGDTKAGNILIDSKEDAWVIDFGGGFTEGWVEKSQMNTTEGDLAGLVKIEELLQPQTTLKKRPLKDSD</sequence>
<organism evidence="2 3">
    <name type="scientific">Penicillium angulare</name>
    <dbReference type="NCBI Taxonomy" id="116970"/>
    <lineage>
        <taxon>Eukaryota</taxon>
        <taxon>Fungi</taxon>
        <taxon>Dikarya</taxon>
        <taxon>Ascomycota</taxon>
        <taxon>Pezizomycotina</taxon>
        <taxon>Eurotiomycetes</taxon>
        <taxon>Eurotiomycetidae</taxon>
        <taxon>Eurotiales</taxon>
        <taxon>Aspergillaceae</taxon>
        <taxon>Penicillium</taxon>
    </lineage>
</organism>
<name>A0A9W9KBK2_9EURO</name>
<dbReference type="EMBL" id="JAPQKH010000004">
    <property type="protein sequence ID" value="KAJ5100275.1"/>
    <property type="molecule type" value="Genomic_DNA"/>
</dbReference>
<comment type="caution">
    <text evidence="2">The sequence shown here is derived from an EMBL/GenBank/DDBJ whole genome shotgun (WGS) entry which is preliminary data.</text>
</comment>
<dbReference type="GO" id="GO:0005524">
    <property type="term" value="F:ATP binding"/>
    <property type="evidence" value="ECO:0007669"/>
    <property type="project" value="InterPro"/>
</dbReference>
<keyword evidence="3" id="KW-1185">Reference proteome</keyword>